<dbReference type="AlphaFoldDB" id="A0A6V8LFV5"/>
<proteinExistence type="predicted"/>
<dbReference type="SUPFAM" id="SSF48452">
    <property type="entry name" value="TPR-like"/>
    <property type="match status" value="1"/>
</dbReference>
<accession>A0A6V8LFV5</accession>
<dbReference type="EMBL" id="BLPG01000001">
    <property type="protein sequence ID" value="GFJ95194.1"/>
    <property type="molecule type" value="Genomic_DNA"/>
</dbReference>
<reference evidence="2 3" key="2">
    <citation type="submission" date="2020-03" db="EMBL/GenBank/DDBJ databases">
        <authorList>
            <person name="Ichikawa N."/>
            <person name="Kimura A."/>
            <person name="Kitahashi Y."/>
            <person name="Uohara A."/>
        </authorList>
    </citation>
    <scope>NUCLEOTIDE SEQUENCE [LARGE SCALE GENOMIC DNA]</scope>
    <source>
        <strain evidence="2 3">NBRC 108638</strain>
    </source>
</reference>
<reference evidence="2 3" key="1">
    <citation type="submission" date="2020-03" db="EMBL/GenBank/DDBJ databases">
        <title>Whole genome shotgun sequence of Phytohabitans rumicis NBRC 108638.</title>
        <authorList>
            <person name="Komaki H."/>
            <person name="Tamura T."/>
        </authorList>
    </citation>
    <scope>NUCLEOTIDE SEQUENCE [LARGE SCALE GENOMIC DNA]</scope>
    <source>
        <strain evidence="2 3">NBRC 108638</strain>
    </source>
</reference>
<dbReference type="InterPro" id="IPR011990">
    <property type="entry name" value="TPR-like_helical_dom_sf"/>
</dbReference>
<comment type="caution">
    <text evidence="2">The sequence shown here is derived from an EMBL/GenBank/DDBJ whole genome shotgun (WGS) entry which is preliminary data.</text>
</comment>
<sequence>MDSIGGVGRGTDEHINDWITVYVRRAGHLDAPWGFALRVDGVLVPLRMNAQRLVAFLGIEGRSFRSAVAAALWPDVDAERALARLRTAMWRLRRTVPRLLRAEGEGIALAAQLRVDIHDVERAAAGTPYVGDLLPGWYDDWVLYERERLRQTSLRARETQAARHLAAGRWAEALSIALDVVRLEPLRESAHRTVMEVHLAEDNIGEALRQYVLLSRLLDVELGVRPSEPTRTLLSDRIPSGLATKLL</sequence>
<evidence type="ECO:0000259" key="1">
    <source>
        <dbReference type="SMART" id="SM01043"/>
    </source>
</evidence>
<dbReference type="InterPro" id="IPR051677">
    <property type="entry name" value="AfsR-DnrI-RedD_regulator"/>
</dbReference>
<feature type="domain" description="Bacterial transcriptional activator" evidence="1">
    <location>
        <begin position="115"/>
        <end position="238"/>
    </location>
</feature>
<dbReference type="SMART" id="SM01043">
    <property type="entry name" value="BTAD"/>
    <property type="match status" value="1"/>
</dbReference>
<dbReference type="Proteomes" id="UP000482960">
    <property type="component" value="Unassembled WGS sequence"/>
</dbReference>
<dbReference type="Pfam" id="PF03704">
    <property type="entry name" value="BTAD"/>
    <property type="match status" value="1"/>
</dbReference>
<evidence type="ECO:0000313" key="2">
    <source>
        <dbReference type="EMBL" id="GFJ95194.1"/>
    </source>
</evidence>
<keyword evidence="3" id="KW-1185">Reference proteome</keyword>
<protein>
    <recommendedName>
        <fullName evidence="1">Bacterial transcriptional activator domain-containing protein</fullName>
    </recommendedName>
</protein>
<name>A0A6V8LFV5_9ACTN</name>
<dbReference type="Gene3D" id="1.25.40.10">
    <property type="entry name" value="Tetratricopeptide repeat domain"/>
    <property type="match status" value="1"/>
</dbReference>
<organism evidence="2 3">
    <name type="scientific">Phytohabitans rumicis</name>
    <dbReference type="NCBI Taxonomy" id="1076125"/>
    <lineage>
        <taxon>Bacteria</taxon>
        <taxon>Bacillati</taxon>
        <taxon>Actinomycetota</taxon>
        <taxon>Actinomycetes</taxon>
        <taxon>Micromonosporales</taxon>
        <taxon>Micromonosporaceae</taxon>
    </lineage>
</organism>
<dbReference type="InterPro" id="IPR005158">
    <property type="entry name" value="BTAD"/>
</dbReference>
<dbReference type="PANTHER" id="PTHR35807">
    <property type="entry name" value="TRANSCRIPTIONAL REGULATOR REDD-RELATED"/>
    <property type="match status" value="1"/>
</dbReference>
<gene>
    <name evidence="2" type="ORF">Prum_088360</name>
</gene>
<evidence type="ECO:0000313" key="3">
    <source>
        <dbReference type="Proteomes" id="UP000482960"/>
    </source>
</evidence>